<dbReference type="PANTHER" id="PTHR35532">
    <property type="entry name" value="SIMILAR TO POLYHYDROXYALKANOATE DEPOLYMERASE"/>
    <property type="match status" value="1"/>
</dbReference>
<dbReference type="InterPro" id="IPR008979">
    <property type="entry name" value="Galactose-bd-like_sf"/>
</dbReference>
<dbReference type="Gene3D" id="2.60.120.260">
    <property type="entry name" value="Galactose-binding domain-like"/>
    <property type="match status" value="2"/>
</dbReference>
<dbReference type="PANTHER" id="PTHR35532:SF5">
    <property type="entry name" value="CARBOHYDRATE-BINDING DOMAIN-CONTAINING PROTEIN"/>
    <property type="match status" value="1"/>
</dbReference>
<protein>
    <submittedName>
        <fullName evidence="1">Transglutaminase domain-containing protein</fullName>
    </submittedName>
</protein>
<proteinExistence type="predicted"/>
<dbReference type="AlphaFoldDB" id="A0A4Y9IRF4"/>
<name>A0A4Y9IRF4_9BACT</name>
<gene>
    <name evidence="1" type="ORF">E4T88_04080</name>
</gene>
<evidence type="ECO:0000313" key="2">
    <source>
        <dbReference type="Proteomes" id="UP000298285"/>
    </source>
</evidence>
<comment type="caution">
    <text evidence="1">The sequence shown here is derived from an EMBL/GenBank/DDBJ whole genome shotgun (WGS) entry which is preliminary data.</text>
</comment>
<accession>A0A4Y9IRF4</accession>
<dbReference type="SUPFAM" id="SSF49785">
    <property type="entry name" value="Galactose-binding domain-like"/>
    <property type="match status" value="1"/>
</dbReference>
<dbReference type="Proteomes" id="UP000298285">
    <property type="component" value="Unassembled WGS sequence"/>
</dbReference>
<dbReference type="PROSITE" id="PS51257">
    <property type="entry name" value="PROKAR_LIPOPROTEIN"/>
    <property type="match status" value="1"/>
</dbReference>
<sequence>MKNILFVMIGGFLFLLSCNKDSSHIEYTLSLAGINRIELEKVIAYYSNNKADSLKLKAAIFLIENMPGHKSHVGNKSENYYKDVESILLSEMEPIKQRDSVLILTKLNGDLQNELVEDAKIITSDFLIKSIEDAFNLWKTKPWAAHLNFEEFCEYILPYKCFEPQQLENWRDSLSVKFGDTLSLMLYNDVEYDSPFNAAKIVRRDIERKIKPLGLYAYNWHPFFSTELLSKMTFGKCTDYVNLAVATMRSMGIPVVIDGTPQWGRYRAGHDWYTLLNDKGELLPAEWDVTTDPGKVFFPHERIPKIFRQTYAINRQIEEYNKETLYPYYLNVFRKDVTDRYFVTSDIDIPIIRNDIKDKYAYIAVFNGKDTDWNIIDIGIVKGKSVEFKNMGRNILYIVLGFDGNKLMPISHPFILHKNGDIEFCIADNTLFQDVILTRKYHKKENVVNMEHRILGGKIQASNTPDFSSLKTFYTIEDINYPDLIRIDANKLYRYWRFVGADSSYCNIAELQFYQDGKTERFIGKIIGSLGVTGKEGKNAFDNNWLTHFETQAPNGAWIGMDFGKSVKIDRIRCVYRSDDNNVRSGDEYELMYWTSEGWESLGRQTAEDKYIIYKSAPISALLWLKNHTRGWDERVFLYRDGKQIWW</sequence>
<dbReference type="RefSeq" id="WP_135104185.1">
    <property type="nucleotide sequence ID" value="NZ_JADGKW010000001.1"/>
</dbReference>
<dbReference type="OrthoDB" id="679512at2"/>
<evidence type="ECO:0000313" key="1">
    <source>
        <dbReference type="EMBL" id="TFU91170.1"/>
    </source>
</evidence>
<dbReference type="EMBL" id="SPPK01000001">
    <property type="protein sequence ID" value="TFU91170.1"/>
    <property type="molecule type" value="Genomic_DNA"/>
</dbReference>
<reference evidence="1 2" key="1">
    <citation type="submission" date="2019-03" db="EMBL/GenBank/DDBJ databases">
        <title>Diversity of the mouse oral microbiome.</title>
        <authorList>
            <person name="Joseph S."/>
            <person name="Aduse-Opoku J."/>
            <person name="Curtis M."/>
            <person name="Wade W."/>
            <person name="Hashim A."/>
        </authorList>
    </citation>
    <scope>NUCLEOTIDE SEQUENCE [LARGE SCALE GENOMIC DNA]</scope>
    <source>
        <strain evidence="1 2">P11</strain>
    </source>
</reference>
<organism evidence="1 2">
    <name type="scientific">Dysgonomonas mossii</name>
    <dbReference type="NCBI Taxonomy" id="163665"/>
    <lineage>
        <taxon>Bacteria</taxon>
        <taxon>Pseudomonadati</taxon>
        <taxon>Bacteroidota</taxon>
        <taxon>Bacteroidia</taxon>
        <taxon>Bacteroidales</taxon>
        <taxon>Dysgonomonadaceae</taxon>
        <taxon>Dysgonomonas</taxon>
    </lineage>
</organism>